<reference evidence="1" key="1">
    <citation type="submission" date="2022-05" db="EMBL/GenBank/DDBJ databases">
        <title>Chromosome-level genome of Chaenocephalus aceratus.</title>
        <authorList>
            <person name="Park H."/>
        </authorList>
    </citation>
    <scope>NUCLEOTIDE SEQUENCE</scope>
    <source>
        <strain evidence="1">KU_202001</strain>
    </source>
</reference>
<dbReference type="EMBL" id="CM043808">
    <property type="protein sequence ID" value="KAI4801649.1"/>
    <property type="molecule type" value="Genomic_DNA"/>
</dbReference>
<protein>
    <submittedName>
        <fullName evidence="1">Uncharacterized protein</fullName>
    </submittedName>
</protein>
<organism evidence="1 2">
    <name type="scientific">Chaenocephalus aceratus</name>
    <name type="common">Blackfin icefish</name>
    <name type="synonym">Chaenichthys aceratus</name>
    <dbReference type="NCBI Taxonomy" id="36190"/>
    <lineage>
        <taxon>Eukaryota</taxon>
        <taxon>Metazoa</taxon>
        <taxon>Chordata</taxon>
        <taxon>Craniata</taxon>
        <taxon>Vertebrata</taxon>
        <taxon>Euteleostomi</taxon>
        <taxon>Actinopterygii</taxon>
        <taxon>Neopterygii</taxon>
        <taxon>Teleostei</taxon>
        <taxon>Neoteleostei</taxon>
        <taxon>Acanthomorphata</taxon>
        <taxon>Eupercaria</taxon>
        <taxon>Perciformes</taxon>
        <taxon>Notothenioidei</taxon>
        <taxon>Channichthyidae</taxon>
        <taxon>Chaenocephalus</taxon>
    </lineage>
</organism>
<sequence length="402" mass="43706">MKIMSLLKPVLQSTPAQPSELKVIPQRVHSLPATPQKSEDPLQVLESLAQVCNTNLKSESEPKSTHVPTFRPKEKPAEPPKPIALPLIRSKTGRIILPSSLKPLGHGFYTLTVMQPRQKGDSPSADVHPPKVESSENQDKSMSDHELFIDVENSCDFEDDQTVQPSNSKPKSSGPTPAPVELTLLKSISVPSGTPQAVEKSQEGGPAERVDKTLPTACLSFQLVNIIPSPLIPPVVRRGRGRPRKNSLPPCGAFLQNGLLEDAGVNLSKSKTSTGVEETLSEKRTVASSEMQADDSPGVVSDNPLLVKRGRGRPPKKKTIQLWSPPGVKAGSSPSSSYKHSPVRQTYCFKSPEESPATTTRHGEVSDYRPLTRGSLGKDFPSAKKRSWIDVEKELEPELESE</sequence>
<keyword evidence="2" id="KW-1185">Reference proteome</keyword>
<comment type="caution">
    <text evidence="1">The sequence shown here is derived from an EMBL/GenBank/DDBJ whole genome shotgun (WGS) entry which is preliminary data.</text>
</comment>
<evidence type="ECO:0000313" key="1">
    <source>
        <dbReference type="EMBL" id="KAI4801649.1"/>
    </source>
</evidence>
<evidence type="ECO:0000313" key="2">
    <source>
        <dbReference type="Proteomes" id="UP001057452"/>
    </source>
</evidence>
<proteinExistence type="predicted"/>
<dbReference type="Proteomes" id="UP001057452">
    <property type="component" value="Chromosome 24"/>
</dbReference>
<accession>A0ACB9VP25</accession>
<name>A0ACB9VP25_CHAAC</name>
<gene>
    <name evidence="1" type="ORF">KUCAC02_019529</name>
</gene>